<comment type="caution">
    <text evidence="2">The sequence shown here is derived from an EMBL/GenBank/DDBJ whole genome shotgun (WGS) entry which is preliminary data.</text>
</comment>
<organism evidence="2 3">
    <name type="scientific">Kocuria rosea subsp. polaris</name>
    <dbReference type="NCBI Taxonomy" id="136273"/>
    <lineage>
        <taxon>Bacteria</taxon>
        <taxon>Bacillati</taxon>
        <taxon>Actinomycetota</taxon>
        <taxon>Actinomycetes</taxon>
        <taxon>Micrococcales</taxon>
        <taxon>Micrococcaceae</taxon>
        <taxon>Kocuria</taxon>
    </lineage>
</organism>
<dbReference type="AlphaFoldDB" id="A0A0A6VR96"/>
<proteinExistence type="predicted"/>
<feature type="domain" description="Polysaccharide pyruvyl transferase" evidence="1">
    <location>
        <begin position="4"/>
        <end position="143"/>
    </location>
</feature>
<keyword evidence="3" id="KW-1185">Reference proteome</keyword>
<evidence type="ECO:0000259" key="1">
    <source>
        <dbReference type="Pfam" id="PF04230"/>
    </source>
</evidence>
<sequence length="209" mass="23078">MSSIYFVRDHESRDLLGARTEVRPDMAFADELIETNELRNVIAVSLRDAGPEVVEQLRALKHLGEEHSLEMVLVTQVKFDDQLHRQLALSLGVSHVAWDDRSHSEQLQDLSRVYSRSVAVVSNRLHALILGLQAGSAAVAVNPDKHPKLVSTLDGRMPFCELSELLSNPTGLLGKLTSLRSDSRYAWEGASRELADALSSAPGRTALQF</sequence>
<dbReference type="Proteomes" id="UP000030466">
    <property type="component" value="Unassembled WGS sequence"/>
</dbReference>
<evidence type="ECO:0000313" key="2">
    <source>
        <dbReference type="EMBL" id="KHD97540.1"/>
    </source>
</evidence>
<dbReference type="EMBL" id="JSUH01000007">
    <property type="protein sequence ID" value="KHD97540.1"/>
    <property type="molecule type" value="Genomic_DNA"/>
</dbReference>
<accession>A0A0A6VR96</accession>
<name>A0A0A6VR96_KOCRO</name>
<dbReference type="InterPro" id="IPR007345">
    <property type="entry name" value="Polysacch_pyruvyl_Trfase"/>
</dbReference>
<reference evidence="2 3" key="1">
    <citation type="journal article" date="2003" name="Int. J. Syst. Evol. Microbiol.">
        <title>Kocuria polaris sp. nov., an orange-pigmented psychrophilic bacterium isolated from an Antarctic cyanobacterial mat sample.</title>
        <authorList>
            <person name="Reddy G.S."/>
            <person name="Prakash J.S."/>
            <person name="Prabahar V."/>
            <person name="Matsumoto G.I."/>
            <person name="Stackebrandt E."/>
            <person name="Shivaji S."/>
        </authorList>
    </citation>
    <scope>NUCLEOTIDE SEQUENCE [LARGE SCALE GENOMIC DNA]</scope>
    <source>
        <strain evidence="2 3">CMS 76or</strain>
    </source>
</reference>
<evidence type="ECO:0000313" key="3">
    <source>
        <dbReference type="Proteomes" id="UP000030466"/>
    </source>
</evidence>
<dbReference type="Pfam" id="PF04230">
    <property type="entry name" value="PS_pyruv_trans"/>
    <property type="match status" value="1"/>
</dbReference>
<protein>
    <recommendedName>
        <fullName evidence="1">Polysaccharide pyruvyl transferase domain-containing protein</fullName>
    </recommendedName>
</protein>
<gene>
    <name evidence="2" type="ORF">GY22_09445</name>
</gene>